<keyword evidence="4" id="KW-1185">Reference proteome</keyword>
<evidence type="ECO:0000259" key="1">
    <source>
        <dbReference type="Pfam" id="PF13976"/>
    </source>
</evidence>
<dbReference type="InterPro" id="IPR039537">
    <property type="entry name" value="Retrotran_Ty1/copia-like"/>
</dbReference>
<dbReference type="AlphaFoldDB" id="A0AAQ3TX92"/>
<protein>
    <submittedName>
        <fullName evidence="3">Uncharacterized protein</fullName>
    </submittedName>
</protein>
<organism evidence="3 4">
    <name type="scientific">Paspalum notatum var. saurae</name>
    <dbReference type="NCBI Taxonomy" id="547442"/>
    <lineage>
        <taxon>Eukaryota</taxon>
        <taxon>Viridiplantae</taxon>
        <taxon>Streptophyta</taxon>
        <taxon>Embryophyta</taxon>
        <taxon>Tracheophyta</taxon>
        <taxon>Spermatophyta</taxon>
        <taxon>Magnoliopsida</taxon>
        <taxon>Liliopsida</taxon>
        <taxon>Poales</taxon>
        <taxon>Poaceae</taxon>
        <taxon>PACMAD clade</taxon>
        <taxon>Panicoideae</taxon>
        <taxon>Andropogonodae</taxon>
        <taxon>Paspaleae</taxon>
        <taxon>Paspalinae</taxon>
        <taxon>Paspalum</taxon>
    </lineage>
</organism>
<reference evidence="3 4" key="1">
    <citation type="submission" date="2024-02" db="EMBL/GenBank/DDBJ databases">
        <title>High-quality chromosome-scale genome assembly of Pensacola bahiagrass (Paspalum notatum Flugge var. saurae).</title>
        <authorList>
            <person name="Vega J.M."/>
            <person name="Podio M."/>
            <person name="Orjuela J."/>
            <person name="Siena L.A."/>
            <person name="Pessino S.C."/>
            <person name="Combes M.C."/>
            <person name="Mariac C."/>
            <person name="Albertini E."/>
            <person name="Pupilli F."/>
            <person name="Ortiz J.P.A."/>
            <person name="Leblanc O."/>
        </authorList>
    </citation>
    <scope>NUCLEOTIDE SEQUENCE [LARGE SCALE GENOMIC DNA]</scope>
    <source>
        <strain evidence="3">R1</strain>
        <tissue evidence="3">Leaf</tissue>
    </source>
</reference>
<accession>A0AAQ3TX92</accession>
<dbReference type="InterPro" id="IPR025724">
    <property type="entry name" value="GAG-pre-integrase_dom"/>
</dbReference>
<dbReference type="InterPro" id="IPR012337">
    <property type="entry name" value="RNaseH-like_sf"/>
</dbReference>
<dbReference type="InterPro" id="IPR036397">
    <property type="entry name" value="RNaseH_sf"/>
</dbReference>
<dbReference type="GO" id="GO:0003676">
    <property type="term" value="F:nucleic acid binding"/>
    <property type="evidence" value="ECO:0007669"/>
    <property type="project" value="InterPro"/>
</dbReference>
<dbReference type="Proteomes" id="UP001341281">
    <property type="component" value="Chromosome 06"/>
</dbReference>
<feature type="domain" description="Retroviral polymerase SH3-like" evidence="2">
    <location>
        <begin position="257"/>
        <end position="283"/>
    </location>
</feature>
<sequence length="373" mass="42516">MAMSKGKGKIEDEGNASRKVALKGTNTPLEGGVLKVSRGSLVVMKGDMKSVHPTSCELHYGHATIVYKSLHAHATKLWHMRLGHMSELGLQELSKRGLLDGCNITKLEFCEHCVFGKHKRVKFNTSRHTTKSILDYVHSDLWGPSRKTSLGGARYMLTIIDDYSRKVWPYFLKHKSEAFSAFKEWKVMVERQTEKKTLYVPYTPQQNGVAERMNRTIISKARCMLSNAGLHRRFWTHTCHCILIFSGAYSELRVFGCTAYAHVDNGKLEPRAIKCIFLGYKSGEEIEGNVEPSTYSEAISSINSNDWVTAMHDEMESLEKNGTWELKPIRCKWIFKRKEGISPSEEVRYKARLVAKGYSQIPELIIMMFSPRL</sequence>
<dbReference type="Pfam" id="PF25597">
    <property type="entry name" value="SH3_retrovirus"/>
    <property type="match status" value="1"/>
</dbReference>
<feature type="domain" description="GAG-pre-integrase" evidence="1">
    <location>
        <begin position="72"/>
        <end position="118"/>
    </location>
</feature>
<dbReference type="SUPFAM" id="SSF53098">
    <property type="entry name" value="Ribonuclease H-like"/>
    <property type="match status" value="1"/>
</dbReference>
<dbReference type="Gene3D" id="3.30.420.10">
    <property type="entry name" value="Ribonuclease H-like superfamily/Ribonuclease H"/>
    <property type="match status" value="1"/>
</dbReference>
<evidence type="ECO:0000259" key="2">
    <source>
        <dbReference type="Pfam" id="PF25597"/>
    </source>
</evidence>
<dbReference type="Pfam" id="PF13976">
    <property type="entry name" value="gag_pre-integrs"/>
    <property type="match status" value="1"/>
</dbReference>
<dbReference type="InterPro" id="IPR057670">
    <property type="entry name" value="SH3_retrovirus"/>
</dbReference>
<name>A0AAQ3TX92_PASNO</name>
<evidence type="ECO:0000313" key="3">
    <source>
        <dbReference type="EMBL" id="WVZ81331.1"/>
    </source>
</evidence>
<proteinExistence type="predicted"/>
<gene>
    <name evidence="3" type="ORF">U9M48_028721</name>
</gene>
<evidence type="ECO:0000313" key="4">
    <source>
        <dbReference type="Proteomes" id="UP001341281"/>
    </source>
</evidence>
<dbReference type="EMBL" id="CP144750">
    <property type="protein sequence ID" value="WVZ81331.1"/>
    <property type="molecule type" value="Genomic_DNA"/>
</dbReference>
<dbReference type="PANTHER" id="PTHR42648:SF28">
    <property type="entry name" value="TRANSPOSON-ENCODED PROTEIN WITH RIBONUCLEASE H-LIKE AND RETROVIRUS ZINC FINGER-LIKE DOMAINS"/>
    <property type="match status" value="1"/>
</dbReference>
<dbReference type="PANTHER" id="PTHR42648">
    <property type="entry name" value="TRANSPOSASE, PUTATIVE-RELATED"/>
    <property type="match status" value="1"/>
</dbReference>